<accession>A0ABR3C7G4</accession>
<comment type="caution">
    <text evidence="3">The sequence shown here is derived from an EMBL/GenBank/DDBJ whole genome shotgun (WGS) entry which is preliminary data.</text>
</comment>
<sequence length="626" mass="68988">MIEYVCGFPSTDSSKLGARGGAGKGRLLEIGDGLSGHAVREERGAQKPQQKASPLRLIAARPLLAPLPRAPAAAYVRSYAKDYRSRPAKKTHPPSSKPNVDRSNERPTEASSRSTGEFNAAASPDKNTTPQSPPTPGKPNPKPAAEKASESADFSTSQPEFESPQSTEANTAPETAPGDAPQAQKPLPDLRHGIPSTFAEEFLKSTPSSKEDAPEPKPNVTEDPKYEQPEPEASGGGYGDREGGELPKSAYETSTDRKRNMYANITMIMGGVLLATGGLFLGREWESEEEAKQHPDVPSGWSPSAVYARASARLSKSLGYYTEPVFPKLLPQVDPAPPFTLVLSLEDLLVHSEWTREHGWRFAKRPGVDFFLRYLCQYYELVIFTSLPMANGDPVIRKLDPFHVVMWPLFREATRYEKGQYVKASSQDLSYLNRDLSKTIIIDTKAEHVKNQPENAIILPAWKGEKTDRGLVSLVPFLEYVATMGITDVRTALKSFEGKDVAAEFAIREQKARDAFHKQLEEEQSRKPKRSGMSALAGALGMKPTAPQGGLIVGKESAAEGFAKGKMLSDQIREQGMKQYEMMEKEIRENGEKWLKEMAEEEKKAQEEQMKSMKSGIFGFLGNKPE</sequence>
<dbReference type="SMART" id="SM00577">
    <property type="entry name" value="CPDc"/>
    <property type="match status" value="1"/>
</dbReference>
<dbReference type="RefSeq" id="XP_066629603.1">
    <property type="nucleotide sequence ID" value="XM_066780374.1"/>
</dbReference>
<feature type="compositionally biased region" description="Basic and acidic residues" evidence="1">
    <location>
        <begin position="99"/>
        <end position="108"/>
    </location>
</feature>
<gene>
    <name evidence="3" type="primary">TIM50</name>
    <name evidence="3" type="ORF">SLS55_008969</name>
</gene>
<dbReference type="Gene3D" id="3.40.50.1000">
    <property type="entry name" value="HAD superfamily/HAD-like"/>
    <property type="match status" value="1"/>
</dbReference>
<dbReference type="InterPro" id="IPR050365">
    <property type="entry name" value="TIM50"/>
</dbReference>
<organism evidence="3 4">
    <name type="scientific">Diplodia seriata</name>
    <dbReference type="NCBI Taxonomy" id="420778"/>
    <lineage>
        <taxon>Eukaryota</taxon>
        <taxon>Fungi</taxon>
        <taxon>Dikarya</taxon>
        <taxon>Ascomycota</taxon>
        <taxon>Pezizomycotina</taxon>
        <taxon>Dothideomycetes</taxon>
        <taxon>Dothideomycetes incertae sedis</taxon>
        <taxon>Botryosphaeriales</taxon>
        <taxon>Botryosphaeriaceae</taxon>
        <taxon>Diplodia</taxon>
    </lineage>
</organism>
<feature type="compositionally biased region" description="Basic and acidic residues" evidence="1">
    <location>
        <begin position="209"/>
        <end position="228"/>
    </location>
</feature>
<feature type="compositionally biased region" description="Polar residues" evidence="1">
    <location>
        <begin position="152"/>
        <end position="173"/>
    </location>
</feature>
<dbReference type="PANTHER" id="PTHR12210">
    <property type="entry name" value="DULLARD PROTEIN PHOSPHATASE"/>
    <property type="match status" value="1"/>
</dbReference>
<dbReference type="SUPFAM" id="SSF56784">
    <property type="entry name" value="HAD-like"/>
    <property type="match status" value="1"/>
</dbReference>
<dbReference type="GeneID" id="92013054"/>
<dbReference type="PROSITE" id="PS50969">
    <property type="entry name" value="FCP1"/>
    <property type="match status" value="1"/>
</dbReference>
<dbReference type="CDD" id="cd07521">
    <property type="entry name" value="HAD_FCP1-like"/>
    <property type="match status" value="1"/>
</dbReference>
<dbReference type="EMBL" id="JAJVCZ030000009">
    <property type="protein sequence ID" value="KAL0256574.1"/>
    <property type="molecule type" value="Genomic_DNA"/>
</dbReference>
<evidence type="ECO:0000259" key="2">
    <source>
        <dbReference type="PROSITE" id="PS50969"/>
    </source>
</evidence>
<feature type="domain" description="FCP1 homology" evidence="2">
    <location>
        <begin position="334"/>
        <end position="481"/>
    </location>
</feature>
<feature type="compositionally biased region" description="Basic and acidic residues" evidence="1">
    <location>
        <begin position="599"/>
        <end position="611"/>
    </location>
</feature>
<proteinExistence type="predicted"/>
<dbReference type="InterPro" id="IPR036412">
    <property type="entry name" value="HAD-like_sf"/>
</dbReference>
<feature type="compositionally biased region" description="Pro residues" evidence="1">
    <location>
        <begin position="131"/>
        <end position="142"/>
    </location>
</feature>
<feature type="region of interest" description="Disordered" evidence="1">
    <location>
        <begin position="82"/>
        <end position="255"/>
    </location>
</feature>
<evidence type="ECO:0000313" key="4">
    <source>
        <dbReference type="Proteomes" id="UP001430584"/>
    </source>
</evidence>
<dbReference type="InterPro" id="IPR004274">
    <property type="entry name" value="FCP1_dom"/>
</dbReference>
<dbReference type="Pfam" id="PF03031">
    <property type="entry name" value="NIF"/>
    <property type="match status" value="1"/>
</dbReference>
<evidence type="ECO:0000256" key="1">
    <source>
        <dbReference type="SAM" id="MobiDB-lite"/>
    </source>
</evidence>
<protein>
    <submittedName>
        <fullName evidence="3">Mitochondrial inner membrane protein required for protein import</fullName>
    </submittedName>
</protein>
<evidence type="ECO:0000313" key="3">
    <source>
        <dbReference type="EMBL" id="KAL0256574.1"/>
    </source>
</evidence>
<dbReference type="Proteomes" id="UP001430584">
    <property type="component" value="Unassembled WGS sequence"/>
</dbReference>
<reference evidence="3 4" key="1">
    <citation type="submission" date="2024-02" db="EMBL/GenBank/DDBJ databases">
        <title>De novo assembly and annotation of 12 fungi associated with fruit tree decline syndrome in Ontario, Canada.</title>
        <authorList>
            <person name="Sulman M."/>
            <person name="Ellouze W."/>
            <person name="Ilyukhin E."/>
        </authorList>
    </citation>
    <scope>NUCLEOTIDE SEQUENCE [LARGE SCALE GENOMIC DNA]</scope>
    <source>
        <strain evidence="3 4">FDS-637</strain>
    </source>
</reference>
<dbReference type="InterPro" id="IPR023214">
    <property type="entry name" value="HAD_sf"/>
</dbReference>
<feature type="region of interest" description="Disordered" evidence="1">
    <location>
        <begin position="34"/>
        <end position="56"/>
    </location>
</feature>
<feature type="region of interest" description="Disordered" evidence="1">
    <location>
        <begin position="599"/>
        <end position="626"/>
    </location>
</feature>
<name>A0ABR3C7G4_9PEZI</name>
<keyword evidence="4" id="KW-1185">Reference proteome</keyword>